<organism evidence="2 3">
    <name type="scientific">Parelaphostrongylus tenuis</name>
    <name type="common">Meningeal worm</name>
    <dbReference type="NCBI Taxonomy" id="148309"/>
    <lineage>
        <taxon>Eukaryota</taxon>
        <taxon>Metazoa</taxon>
        <taxon>Ecdysozoa</taxon>
        <taxon>Nematoda</taxon>
        <taxon>Chromadorea</taxon>
        <taxon>Rhabditida</taxon>
        <taxon>Rhabditina</taxon>
        <taxon>Rhabditomorpha</taxon>
        <taxon>Strongyloidea</taxon>
        <taxon>Metastrongylidae</taxon>
        <taxon>Parelaphostrongylus</taxon>
    </lineage>
</organism>
<evidence type="ECO:0000313" key="2">
    <source>
        <dbReference type="EMBL" id="KAJ1369324.1"/>
    </source>
</evidence>
<evidence type="ECO:0000313" key="3">
    <source>
        <dbReference type="Proteomes" id="UP001196413"/>
    </source>
</evidence>
<protein>
    <submittedName>
        <fullName evidence="2">SCY1-like protein 2</fullName>
    </submittedName>
</protein>
<comment type="caution">
    <text evidence="2">The sequence shown here is derived from an EMBL/GenBank/DDBJ whole genome shotgun (WGS) entry which is preliminary data.</text>
</comment>
<gene>
    <name evidence="2" type="primary">SCYL2_8</name>
    <name evidence="2" type="ORF">KIN20_030752</name>
</gene>
<name>A0AAD5R4G3_PARTN</name>
<dbReference type="EMBL" id="JAHQIW010006496">
    <property type="protein sequence ID" value="KAJ1369324.1"/>
    <property type="molecule type" value="Genomic_DNA"/>
</dbReference>
<accession>A0AAD5R4G3</accession>
<sequence length="298" mass="32649">MVTDLILPALPKVKSREPAILMAILGIYKLTAECESIVQFMAFIKSVIGIVERDQRVKLQQLSAMQEQQMGATNLDDVMKPDSTITNMDLAGLEGFPRNDNIESCVQTNLGKELPLNGKTIRGSEQESNQGFQPQASIQPVFSPVEWSNKVPKMPVNSNDGFTLVGESAAQPSHQHFDMFLCPQKSSAVPALNSLDLSAFECPRSPWVEFSAVDDRLRNNSASERSFLTGLPEPPKSTNAAIQRNTKSDKPLTSLDSLLSFSPKNHEDARVDAKNTSSKSALHENGSKALDPLADFFT</sequence>
<feature type="compositionally biased region" description="Polar residues" evidence="1">
    <location>
        <begin position="254"/>
        <end position="263"/>
    </location>
</feature>
<keyword evidence="3" id="KW-1185">Reference proteome</keyword>
<dbReference type="Proteomes" id="UP001196413">
    <property type="component" value="Unassembled WGS sequence"/>
</dbReference>
<reference evidence="2" key="1">
    <citation type="submission" date="2021-06" db="EMBL/GenBank/DDBJ databases">
        <title>Parelaphostrongylus tenuis whole genome reference sequence.</title>
        <authorList>
            <person name="Garwood T.J."/>
            <person name="Larsen P.A."/>
            <person name="Fountain-Jones N.M."/>
            <person name="Garbe J.R."/>
            <person name="Macchietto M.G."/>
            <person name="Kania S.A."/>
            <person name="Gerhold R.W."/>
            <person name="Richards J.E."/>
            <person name="Wolf T.M."/>
        </authorList>
    </citation>
    <scope>NUCLEOTIDE SEQUENCE</scope>
    <source>
        <strain evidence="2">MNPRO001-30</strain>
        <tissue evidence="2">Meninges</tissue>
    </source>
</reference>
<proteinExistence type="predicted"/>
<feature type="region of interest" description="Disordered" evidence="1">
    <location>
        <begin position="246"/>
        <end position="298"/>
    </location>
</feature>
<feature type="compositionally biased region" description="Basic and acidic residues" evidence="1">
    <location>
        <begin position="264"/>
        <end position="273"/>
    </location>
</feature>
<dbReference type="AlphaFoldDB" id="A0AAD5R4G3"/>
<evidence type="ECO:0000256" key="1">
    <source>
        <dbReference type="SAM" id="MobiDB-lite"/>
    </source>
</evidence>